<feature type="transmembrane region" description="Helical" evidence="6">
    <location>
        <begin position="75"/>
        <end position="101"/>
    </location>
</feature>
<evidence type="ECO:0000256" key="5">
    <source>
        <dbReference type="PROSITE-ProRule" id="PRU00205"/>
    </source>
</evidence>
<protein>
    <submittedName>
        <fullName evidence="9">Protein FAM57B-like</fullName>
    </submittedName>
</protein>
<dbReference type="OrthoDB" id="10266980at2759"/>
<proteinExistence type="predicted"/>
<keyword evidence="4 5" id="KW-0472">Membrane</keyword>
<dbReference type="AlphaFoldDB" id="A0A8B8EN11"/>
<dbReference type="InterPro" id="IPR050846">
    <property type="entry name" value="TLCD"/>
</dbReference>
<name>A0A8B8EN11_CRAVI</name>
<dbReference type="InterPro" id="IPR006634">
    <property type="entry name" value="TLC-dom"/>
</dbReference>
<dbReference type="Pfam" id="PF03798">
    <property type="entry name" value="TRAM_LAG1_CLN8"/>
    <property type="match status" value="1"/>
</dbReference>
<dbReference type="GeneID" id="111135453"/>
<evidence type="ECO:0000256" key="2">
    <source>
        <dbReference type="ARBA" id="ARBA00022692"/>
    </source>
</evidence>
<evidence type="ECO:0000256" key="3">
    <source>
        <dbReference type="ARBA" id="ARBA00022989"/>
    </source>
</evidence>
<dbReference type="PROSITE" id="PS50922">
    <property type="entry name" value="TLC"/>
    <property type="match status" value="1"/>
</dbReference>
<feature type="domain" description="TLC" evidence="7">
    <location>
        <begin position="36"/>
        <end position="254"/>
    </location>
</feature>
<accession>A0A8B8EN11</accession>
<dbReference type="PANTHER" id="PTHR13439:SF66">
    <property type="entry name" value="BCDNA.GH12326"/>
    <property type="match status" value="1"/>
</dbReference>
<feature type="transmembrane region" description="Helical" evidence="6">
    <location>
        <begin position="126"/>
        <end position="143"/>
    </location>
</feature>
<dbReference type="GO" id="GO:0055088">
    <property type="term" value="P:lipid homeostasis"/>
    <property type="evidence" value="ECO:0007669"/>
    <property type="project" value="TreeGrafter"/>
</dbReference>
<dbReference type="PANTHER" id="PTHR13439">
    <property type="entry name" value="CT120 PROTEIN"/>
    <property type="match status" value="1"/>
</dbReference>
<evidence type="ECO:0000256" key="1">
    <source>
        <dbReference type="ARBA" id="ARBA00004141"/>
    </source>
</evidence>
<dbReference type="GO" id="GO:0005783">
    <property type="term" value="C:endoplasmic reticulum"/>
    <property type="evidence" value="ECO:0007669"/>
    <property type="project" value="TreeGrafter"/>
</dbReference>
<feature type="transmembrane region" description="Helical" evidence="6">
    <location>
        <begin position="227"/>
        <end position="246"/>
    </location>
</feature>
<dbReference type="GO" id="GO:0016020">
    <property type="term" value="C:membrane"/>
    <property type="evidence" value="ECO:0007669"/>
    <property type="project" value="UniProtKB-SubCell"/>
</dbReference>
<evidence type="ECO:0000313" key="8">
    <source>
        <dbReference type="Proteomes" id="UP000694844"/>
    </source>
</evidence>
<dbReference type="SMART" id="SM00724">
    <property type="entry name" value="TLC"/>
    <property type="match status" value="1"/>
</dbReference>
<evidence type="ECO:0000256" key="4">
    <source>
        <dbReference type="ARBA" id="ARBA00023136"/>
    </source>
</evidence>
<keyword evidence="8" id="KW-1185">Reference proteome</keyword>
<feature type="transmembrane region" description="Helical" evidence="6">
    <location>
        <begin position="180"/>
        <end position="206"/>
    </location>
</feature>
<organism evidence="8 9">
    <name type="scientific">Crassostrea virginica</name>
    <name type="common">Eastern oyster</name>
    <dbReference type="NCBI Taxonomy" id="6565"/>
    <lineage>
        <taxon>Eukaryota</taxon>
        <taxon>Metazoa</taxon>
        <taxon>Spiralia</taxon>
        <taxon>Lophotrochozoa</taxon>
        <taxon>Mollusca</taxon>
        <taxon>Bivalvia</taxon>
        <taxon>Autobranchia</taxon>
        <taxon>Pteriomorphia</taxon>
        <taxon>Ostreida</taxon>
        <taxon>Ostreoidea</taxon>
        <taxon>Ostreidae</taxon>
        <taxon>Crassostrea</taxon>
    </lineage>
</organism>
<keyword evidence="3 6" id="KW-1133">Transmembrane helix</keyword>
<comment type="subcellular location">
    <subcellularLocation>
        <location evidence="1">Membrane</location>
        <topology evidence="1">Multi-pass membrane protein</topology>
    </subcellularLocation>
</comment>
<feature type="transmembrane region" description="Helical" evidence="6">
    <location>
        <begin position="7"/>
        <end position="26"/>
    </location>
</feature>
<reference evidence="9" key="1">
    <citation type="submission" date="2025-08" db="UniProtKB">
        <authorList>
            <consortium name="RefSeq"/>
        </authorList>
    </citation>
    <scope>IDENTIFICATION</scope>
    <source>
        <tissue evidence="9">Whole sample</tissue>
    </source>
</reference>
<evidence type="ECO:0000256" key="6">
    <source>
        <dbReference type="SAM" id="Phobius"/>
    </source>
</evidence>
<keyword evidence="2 5" id="KW-0812">Transmembrane</keyword>
<feature type="transmembrane region" description="Helical" evidence="6">
    <location>
        <begin position="46"/>
        <end position="63"/>
    </location>
</feature>
<dbReference type="Proteomes" id="UP000694844">
    <property type="component" value="Chromosome 5"/>
</dbReference>
<sequence length="263" mass="30495">MEDLGVFVCGCIFFPACFTVIRFLLYNFYGSQLTDGDVHNVTEKCVSSIQAAMATVVGFLIAIKCQKDILMDRHWLTNAYAIFGVPYFTYDTVAMYFTFIYSNPEVQSKPFLHRIRDFAENSKAMLIHHLILPLILFPSIIFFRRGLGDFFVGVLYMCEFTIPFISARMILAQLQMKHTWYYIAVGLLMIASFLVSRVLVFPFLYWKYAVYADLPLGQVPQRIPLKCNLGCLIILLPQLYWLFLMVRGAGRVFYKIYLKSKHH</sequence>
<evidence type="ECO:0000259" key="7">
    <source>
        <dbReference type="PROSITE" id="PS50922"/>
    </source>
</evidence>
<evidence type="ECO:0000313" key="9">
    <source>
        <dbReference type="RefSeq" id="XP_022341253.1"/>
    </source>
</evidence>
<gene>
    <name evidence="9" type="primary">LOC111135453</name>
</gene>
<dbReference type="KEGG" id="cvn:111135453"/>
<dbReference type="RefSeq" id="XP_022341253.1">
    <property type="nucleotide sequence ID" value="XM_022485545.1"/>
</dbReference>
<feature type="transmembrane region" description="Helical" evidence="6">
    <location>
        <begin position="150"/>
        <end position="174"/>
    </location>
</feature>